<dbReference type="AlphaFoldDB" id="A0A6C0J1Q9"/>
<name>A0A6C0J1Q9_9ZZZZ</name>
<feature type="region of interest" description="Disordered" evidence="1">
    <location>
        <begin position="67"/>
        <end position="100"/>
    </location>
</feature>
<reference evidence="2" key="1">
    <citation type="journal article" date="2020" name="Nature">
        <title>Giant virus diversity and host interactions through global metagenomics.</title>
        <authorList>
            <person name="Schulz F."/>
            <person name="Roux S."/>
            <person name="Paez-Espino D."/>
            <person name="Jungbluth S."/>
            <person name="Walsh D.A."/>
            <person name="Denef V.J."/>
            <person name="McMahon K.D."/>
            <person name="Konstantinidis K.T."/>
            <person name="Eloe-Fadrosh E.A."/>
            <person name="Kyrpides N.C."/>
            <person name="Woyke T."/>
        </authorList>
    </citation>
    <scope>NUCLEOTIDE SEQUENCE</scope>
    <source>
        <strain evidence="2">GVMAG-M-3300025676-16</strain>
    </source>
</reference>
<evidence type="ECO:0000313" key="2">
    <source>
        <dbReference type="EMBL" id="QHT98576.1"/>
    </source>
</evidence>
<feature type="compositionally biased region" description="Low complexity" evidence="1">
    <location>
        <begin position="67"/>
        <end position="88"/>
    </location>
</feature>
<sequence>MFFSIQSKSAVNEATLAGKNIFNANRLNNIKINSFDDILDDSVLVYSNGRWSYTGYINGGGGSTGVTGPTGVSGLSTNTGPTGPLGSTGPAGLGHTGTRGPTAQSFVSPIVLSQGSDGGDSFGTLTFSGTGTSGITGTTTWTQLGFLHIGHGGKGYCTEGITTVGYNGRNASGYGSGGGGGGYQINGG</sequence>
<organism evidence="2">
    <name type="scientific">viral metagenome</name>
    <dbReference type="NCBI Taxonomy" id="1070528"/>
    <lineage>
        <taxon>unclassified sequences</taxon>
        <taxon>metagenomes</taxon>
        <taxon>organismal metagenomes</taxon>
    </lineage>
</organism>
<accession>A0A6C0J1Q9</accession>
<proteinExistence type="predicted"/>
<dbReference type="EMBL" id="MN740294">
    <property type="protein sequence ID" value="QHT98576.1"/>
    <property type="molecule type" value="Genomic_DNA"/>
</dbReference>
<protein>
    <submittedName>
        <fullName evidence="2">Uncharacterized protein</fullName>
    </submittedName>
</protein>
<evidence type="ECO:0000256" key="1">
    <source>
        <dbReference type="SAM" id="MobiDB-lite"/>
    </source>
</evidence>